<sequence>MSHTMNAIVDVQSADYHNNIYHRYTTLRDQHPVYFDANRNIWMITRYDDVRGLLRHPEGTLNAETGHSYIPSLATTDGELHNTIRKEIIPEFSRGVVEKLTPLVNSIVDELFADLPATGEIDIYKKVILRLPQLFMTRFLGFPESQADQWYEIGEILMGTDPDSNEQATPEVALKVLDDFAAMIEQVLEQKRSEPGDDHLSWLVGREAEGALTPEETRIFANCLGFAGVDTTINLLGNGTGLLARFPEQRRKLITQPTLLDGAIEEVLRVEPPVQGLPRRLTQDLELHGTVVPSGSEISLVFAAANHDPSHYPKPEQFDIERSNKDQLGLGFGLHKCIGQHIARLEARAYFTKLLERYPDYEIIESRWRLSHWARGYAALKIRA</sequence>
<dbReference type="PRINTS" id="PR00359">
    <property type="entry name" value="BP450"/>
</dbReference>
<gene>
    <name evidence="2" type="ORF">EYC98_06565</name>
</gene>
<dbReference type="InterPro" id="IPR001128">
    <property type="entry name" value="Cyt_P450"/>
</dbReference>
<dbReference type="PANTHER" id="PTHR46696">
    <property type="entry name" value="P450, PUTATIVE (EUROFUNG)-RELATED"/>
    <property type="match status" value="1"/>
</dbReference>
<dbReference type="PRINTS" id="PR00385">
    <property type="entry name" value="P450"/>
</dbReference>
<evidence type="ECO:0000313" key="3">
    <source>
        <dbReference type="Proteomes" id="UP001143362"/>
    </source>
</evidence>
<dbReference type="EMBL" id="SHNN01000001">
    <property type="protein sequence ID" value="MCX2980537.1"/>
    <property type="molecule type" value="Genomic_DNA"/>
</dbReference>
<evidence type="ECO:0000256" key="1">
    <source>
        <dbReference type="ARBA" id="ARBA00010617"/>
    </source>
</evidence>
<dbReference type="Pfam" id="PF00067">
    <property type="entry name" value="p450"/>
    <property type="match status" value="1"/>
</dbReference>
<evidence type="ECO:0000313" key="2">
    <source>
        <dbReference type="EMBL" id="MCX2980537.1"/>
    </source>
</evidence>
<dbReference type="Gene3D" id="1.10.630.10">
    <property type="entry name" value="Cytochrome P450"/>
    <property type="match status" value="1"/>
</dbReference>
<name>A0ABT3TGL1_9GAMM</name>
<protein>
    <submittedName>
        <fullName evidence="2">Cytochrome P450</fullName>
    </submittedName>
</protein>
<dbReference type="Proteomes" id="UP001143362">
    <property type="component" value="Unassembled WGS sequence"/>
</dbReference>
<reference evidence="2" key="1">
    <citation type="submission" date="2019-02" db="EMBL/GenBank/DDBJ databases">
        <authorList>
            <person name="Li S.-H."/>
        </authorList>
    </citation>
    <scope>NUCLEOTIDE SEQUENCE</scope>
    <source>
        <strain evidence="2">IMCC14734</strain>
    </source>
</reference>
<dbReference type="InterPro" id="IPR036396">
    <property type="entry name" value="Cyt_P450_sf"/>
</dbReference>
<comment type="similarity">
    <text evidence="1">Belongs to the cytochrome P450 family.</text>
</comment>
<proteinExistence type="inferred from homology"/>
<dbReference type="SUPFAM" id="SSF48264">
    <property type="entry name" value="Cytochrome P450"/>
    <property type="match status" value="1"/>
</dbReference>
<dbReference type="InterPro" id="IPR002397">
    <property type="entry name" value="Cyt_P450_B"/>
</dbReference>
<keyword evidence="3" id="KW-1185">Reference proteome</keyword>
<organism evidence="2 3">
    <name type="scientific">Candidatus Litorirhabdus singularis</name>
    <dbReference type="NCBI Taxonomy" id="2518993"/>
    <lineage>
        <taxon>Bacteria</taxon>
        <taxon>Pseudomonadati</taxon>
        <taxon>Pseudomonadota</taxon>
        <taxon>Gammaproteobacteria</taxon>
        <taxon>Cellvibrionales</taxon>
        <taxon>Halieaceae</taxon>
        <taxon>Candidatus Litorirhabdus</taxon>
    </lineage>
</organism>
<dbReference type="PANTHER" id="PTHR46696:SF6">
    <property type="entry name" value="P450, PUTATIVE (EUROFUNG)-RELATED"/>
    <property type="match status" value="1"/>
</dbReference>
<comment type="caution">
    <text evidence="2">The sequence shown here is derived from an EMBL/GenBank/DDBJ whole genome shotgun (WGS) entry which is preliminary data.</text>
</comment>
<accession>A0ABT3TGL1</accession>